<dbReference type="OrthoDB" id="658187at2759"/>
<dbReference type="Gramene" id="OMO88310">
    <property type="protein sequence ID" value="OMO88310"/>
    <property type="gene ID" value="CCACVL1_08473"/>
</dbReference>
<evidence type="ECO:0000259" key="2">
    <source>
        <dbReference type="Pfam" id="PF04782"/>
    </source>
</evidence>
<feature type="compositionally biased region" description="Low complexity" evidence="1">
    <location>
        <begin position="44"/>
        <end position="60"/>
    </location>
</feature>
<organism evidence="3 4">
    <name type="scientific">Corchorus capsularis</name>
    <name type="common">Jute</name>
    <dbReference type="NCBI Taxonomy" id="210143"/>
    <lineage>
        <taxon>Eukaryota</taxon>
        <taxon>Viridiplantae</taxon>
        <taxon>Streptophyta</taxon>
        <taxon>Embryophyta</taxon>
        <taxon>Tracheophyta</taxon>
        <taxon>Spermatophyta</taxon>
        <taxon>Magnoliopsida</taxon>
        <taxon>eudicotyledons</taxon>
        <taxon>Gunneridae</taxon>
        <taxon>Pentapetalae</taxon>
        <taxon>rosids</taxon>
        <taxon>malvids</taxon>
        <taxon>Malvales</taxon>
        <taxon>Malvaceae</taxon>
        <taxon>Grewioideae</taxon>
        <taxon>Apeibeae</taxon>
        <taxon>Corchorus</taxon>
    </lineage>
</organism>
<feature type="non-terminal residue" evidence="3">
    <location>
        <position position="1"/>
    </location>
</feature>
<feature type="domain" description="DUF632" evidence="2">
    <location>
        <begin position="2"/>
        <end position="100"/>
    </location>
</feature>
<keyword evidence="4" id="KW-1185">Reference proteome</keyword>
<dbReference type="PANTHER" id="PTHR21450">
    <property type="entry name" value="PROTEIN ALTERED PHOSPHATE STARVATION RESPONSE 1"/>
    <property type="match status" value="1"/>
</dbReference>
<dbReference type="STRING" id="210143.A0A1R3J0I7"/>
<feature type="non-terminal residue" evidence="3">
    <location>
        <position position="100"/>
    </location>
</feature>
<dbReference type="PANTHER" id="PTHR21450:SF41">
    <property type="entry name" value="RNA POLYMERASE SUBUNIT BETA, PUTATIVE (DUF630 AND DUF632)-RELATED"/>
    <property type="match status" value="1"/>
</dbReference>
<sequence length="100" mass="11217">IRVKFVRASESGSEIAKLLEVGTLPYQRKHVSKMLYVVTPSLSLLSSQPSTSKTTETSSSGDNTDPAFLDIIEECARKSKEISSTLQKYVWEMKLYNEVK</sequence>
<reference evidence="3 4" key="1">
    <citation type="submission" date="2013-09" db="EMBL/GenBank/DDBJ databases">
        <title>Corchorus capsularis genome sequencing.</title>
        <authorList>
            <person name="Alam M."/>
            <person name="Haque M.S."/>
            <person name="Islam M.S."/>
            <person name="Emdad E.M."/>
            <person name="Islam M.M."/>
            <person name="Ahmed B."/>
            <person name="Halim A."/>
            <person name="Hossen Q.M.M."/>
            <person name="Hossain M.Z."/>
            <person name="Ahmed R."/>
            <person name="Khan M.M."/>
            <person name="Islam R."/>
            <person name="Rashid M.M."/>
            <person name="Khan S.A."/>
            <person name="Rahman M.S."/>
            <person name="Alam M."/>
        </authorList>
    </citation>
    <scope>NUCLEOTIDE SEQUENCE [LARGE SCALE GENOMIC DNA]</scope>
    <source>
        <strain evidence="4">cv. CVL-1</strain>
        <tissue evidence="3">Whole seedling</tissue>
    </source>
</reference>
<proteinExistence type="predicted"/>
<accession>A0A1R3J0I7</accession>
<dbReference type="AlphaFoldDB" id="A0A1R3J0I7"/>
<dbReference type="Pfam" id="PF04782">
    <property type="entry name" value="DUF632"/>
    <property type="match status" value="1"/>
</dbReference>
<protein>
    <recommendedName>
        <fullName evidence="2">DUF632 domain-containing protein</fullName>
    </recommendedName>
</protein>
<feature type="region of interest" description="Disordered" evidence="1">
    <location>
        <begin position="44"/>
        <end position="65"/>
    </location>
</feature>
<dbReference type="InterPro" id="IPR006867">
    <property type="entry name" value="DUF632"/>
</dbReference>
<evidence type="ECO:0000313" key="4">
    <source>
        <dbReference type="Proteomes" id="UP000188268"/>
    </source>
</evidence>
<evidence type="ECO:0000256" key="1">
    <source>
        <dbReference type="SAM" id="MobiDB-lite"/>
    </source>
</evidence>
<dbReference type="Proteomes" id="UP000188268">
    <property type="component" value="Unassembled WGS sequence"/>
</dbReference>
<name>A0A1R3J0I7_COCAP</name>
<gene>
    <name evidence="3" type="ORF">CCACVL1_08473</name>
</gene>
<dbReference type="EMBL" id="AWWV01009019">
    <property type="protein sequence ID" value="OMO88310.1"/>
    <property type="molecule type" value="Genomic_DNA"/>
</dbReference>
<comment type="caution">
    <text evidence="3">The sequence shown here is derived from an EMBL/GenBank/DDBJ whole genome shotgun (WGS) entry which is preliminary data.</text>
</comment>
<evidence type="ECO:0000313" key="3">
    <source>
        <dbReference type="EMBL" id="OMO88310.1"/>
    </source>
</evidence>